<protein>
    <recommendedName>
        <fullName evidence="2">G domain-containing protein</fullName>
    </recommendedName>
</protein>
<dbReference type="PANTHER" id="PTHR42714">
    <property type="entry name" value="TRNA MODIFICATION GTPASE GTPBP3"/>
    <property type="match status" value="1"/>
</dbReference>
<dbReference type="PANTHER" id="PTHR42714:SF2">
    <property type="entry name" value="TRNA MODIFICATION GTPASE GTPBP3, MITOCHONDRIAL"/>
    <property type="match status" value="1"/>
</dbReference>
<dbReference type="InterPro" id="IPR006073">
    <property type="entry name" value="GTP-bd"/>
</dbReference>
<accession>A0ABQ6A0K8</accession>
<evidence type="ECO:0000259" key="2">
    <source>
        <dbReference type="Pfam" id="PF01926"/>
    </source>
</evidence>
<sequence>MNDAVQSLPNPEQARKQRILDEVKKELKKVRSYTPKVGVFGDTGVGKSTLCNALFGKDIAKISDVEACTREPQEVLVGGEDGGGIILVDVPGVGEDAARHQEYIDLYKSLIPELDLVLWAIKSDDRKYMSSIDVYKEVLEPNLESCPVVFTITQSEKIEPWGGWDTVNNKPGEAQQANLQIKINDVSSRFNVSTNKIVTISSGQKFNLVELVNKVVEVLPNEKKYSFTREAKEENVSEEAAKSAEKGIFDHIKEKIGDAWDYVKDDVLDAAKDFVVEYAPKIAKKAISWLKKWF</sequence>
<name>A0ABQ6A0K8_9GAMM</name>
<organism evidence="3 4">
    <name type="scientific">Marinospirillum insulare</name>
    <dbReference type="NCBI Taxonomy" id="217169"/>
    <lineage>
        <taxon>Bacteria</taxon>
        <taxon>Pseudomonadati</taxon>
        <taxon>Pseudomonadota</taxon>
        <taxon>Gammaproteobacteria</taxon>
        <taxon>Oceanospirillales</taxon>
        <taxon>Oceanospirillaceae</taxon>
        <taxon>Marinospirillum</taxon>
    </lineage>
</organism>
<dbReference type="Gene3D" id="3.40.50.300">
    <property type="entry name" value="P-loop containing nucleotide triphosphate hydrolases"/>
    <property type="match status" value="1"/>
</dbReference>
<reference evidence="4" key="1">
    <citation type="journal article" date="2019" name="Int. J. Syst. Evol. Microbiol.">
        <title>The Global Catalogue of Microorganisms (GCM) 10K type strain sequencing project: providing services to taxonomists for standard genome sequencing and annotation.</title>
        <authorList>
            <consortium name="The Broad Institute Genomics Platform"/>
            <consortium name="The Broad Institute Genome Sequencing Center for Infectious Disease"/>
            <person name="Wu L."/>
            <person name="Ma J."/>
        </authorList>
    </citation>
    <scope>NUCLEOTIDE SEQUENCE [LARGE SCALE GENOMIC DNA]</scope>
    <source>
        <strain evidence="4">NBRC 100033</strain>
    </source>
</reference>
<evidence type="ECO:0000313" key="4">
    <source>
        <dbReference type="Proteomes" id="UP001156682"/>
    </source>
</evidence>
<gene>
    <name evidence="3" type="ORF">GCM10007878_25470</name>
</gene>
<dbReference type="RefSeq" id="WP_051610566.1">
    <property type="nucleotide sequence ID" value="NZ_BSOR01000075.1"/>
</dbReference>
<dbReference type="Pfam" id="PF01926">
    <property type="entry name" value="MMR_HSR1"/>
    <property type="match status" value="1"/>
</dbReference>
<comment type="caution">
    <text evidence="3">The sequence shown here is derived from an EMBL/GenBank/DDBJ whole genome shotgun (WGS) entry which is preliminary data.</text>
</comment>
<dbReference type="Proteomes" id="UP001156682">
    <property type="component" value="Unassembled WGS sequence"/>
</dbReference>
<keyword evidence="1" id="KW-0963">Cytoplasm</keyword>
<keyword evidence="4" id="KW-1185">Reference proteome</keyword>
<proteinExistence type="predicted"/>
<dbReference type="EMBL" id="BSOR01000075">
    <property type="protein sequence ID" value="GLR65108.1"/>
    <property type="molecule type" value="Genomic_DNA"/>
</dbReference>
<evidence type="ECO:0000313" key="3">
    <source>
        <dbReference type="EMBL" id="GLR65108.1"/>
    </source>
</evidence>
<dbReference type="InterPro" id="IPR027417">
    <property type="entry name" value="P-loop_NTPase"/>
</dbReference>
<dbReference type="SUPFAM" id="SSF52540">
    <property type="entry name" value="P-loop containing nucleoside triphosphate hydrolases"/>
    <property type="match status" value="1"/>
</dbReference>
<feature type="domain" description="G" evidence="2">
    <location>
        <begin position="36"/>
        <end position="139"/>
    </location>
</feature>
<evidence type="ECO:0000256" key="1">
    <source>
        <dbReference type="ARBA" id="ARBA00022490"/>
    </source>
</evidence>